<dbReference type="GO" id="GO:0000226">
    <property type="term" value="P:microtubule cytoskeleton organization"/>
    <property type="evidence" value="ECO:0007669"/>
    <property type="project" value="TreeGrafter"/>
</dbReference>
<organism evidence="2 3">
    <name type="scientific">Gadus morhua</name>
    <name type="common">Atlantic cod</name>
    <dbReference type="NCBI Taxonomy" id="8049"/>
    <lineage>
        <taxon>Eukaryota</taxon>
        <taxon>Metazoa</taxon>
        <taxon>Chordata</taxon>
        <taxon>Craniata</taxon>
        <taxon>Vertebrata</taxon>
        <taxon>Euteleostomi</taxon>
        <taxon>Actinopterygii</taxon>
        <taxon>Neopterygii</taxon>
        <taxon>Teleostei</taxon>
        <taxon>Neoteleostei</taxon>
        <taxon>Acanthomorphata</taxon>
        <taxon>Zeiogadaria</taxon>
        <taxon>Gadariae</taxon>
        <taxon>Gadiformes</taxon>
        <taxon>Gadoidei</taxon>
        <taxon>Gadidae</taxon>
        <taxon>Gadus</taxon>
    </lineage>
</organism>
<keyword evidence="3" id="KW-1185">Reference proteome</keyword>
<dbReference type="Gene3D" id="1.25.10.10">
    <property type="entry name" value="Leucine-rich Repeat Variant"/>
    <property type="match status" value="2"/>
</dbReference>
<dbReference type="AlphaFoldDB" id="A0A8C5FPU1"/>
<dbReference type="GO" id="GO:0008017">
    <property type="term" value="F:microtubule binding"/>
    <property type="evidence" value="ECO:0007669"/>
    <property type="project" value="TreeGrafter"/>
</dbReference>
<accession>A0A8C5FPU1</accession>
<sequence>MDKEVDTTARALLHKAAESNAFIREEVDAALGHMVRHCTPARCINAFLDGGLSHLSAAVRKCAAQHLADLLERVGVARLLSGGKDVTDRILPAVVKLALDSSPEPRSFGRRMLVFLSSHRDFDSLLEKNIPTKDLSAARKAVSGLKAKGLGETPQTPASLPGSGTARASTLQRNKYVCSFMTLYFVVPSREPNCKYSSKPQGPIIEDKFEYIRQLTVLLESKDFRERIKGLDQLVADCQHNPSMVFDLFRDRLLESNRKVNLYALEALQGMVRLLKDNLSGVLNHLVPAIVDNHLNSKNRAVYSAATGALYNSLLLEPFCFKARVLSGQAKVDLIEKVAELVMELYPRRPQMVEQKALPLLWGLLGPSSGSVHRATTSLCRALHHQMGPGLRQSAASQPPSVGRDLNQLLRTMS</sequence>
<dbReference type="GeneTree" id="ENSGT00940000158712"/>
<dbReference type="PANTHER" id="PTHR21567">
    <property type="entry name" value="CLASP"/>
    <property type="match status" value="1"/>
</dbReference>
<dbReference type="InterPro" id="IPR011989">
    <property type="entry name" value="ARM-like"/>
</dbReference>
<dbReference type="Proteomes" id="UP000694546">
    <property type="component" value="Chromosome 2"/>
</dbReference>
<evidence type="ECO:0000256" key="1">
    <source>
        <dbReference type="SAM" id="MobiDB-lite"/>
    </source>
</evidence>
<dbReference type="InterPro" id="IPR016024">
    <property type="entry name" value="ARM-type_fold"/>
</dbReference>
<dbReference type="SUPFAM" id="SSF48371">
    <property type="entry name" value="ARM repeat"/>
    <property type="match status" value="1"/>
</dbReference>
<dbReference type="Ensembl" id="ENSGMOT00000064854.1">
    <property type="protein sequence ID" value="ENSGMOP00000052352.1"/>
    <property type="gene ID" value="ENSGMOG00000035947.1"/>
</dbReference>
<reference evidence="2" key="2">
    <citation type="submission" date="2025-09" db="UniProtKB">
        <authorList>
            <consortium name="Ensembl"/>
        </authorList>
    </citation>
    <scope>IDENTIFICATION</scope>
</reference>
<feature type="region of interest" description="Disordered" evidence="1">
    <location>
        <begin position="146"/>
        <end position="166"/>
    </location>
</feature>
<dbReference type="GO" id="GO:0005881">
    <property type="term" value="C:cytoplasmic microtubule"/>
    <property type="evidence" value="ECO:0007669"/>
    <property type="project" value="TreeGrafter"/>
</dbReference>
<feature type="region of interest" description="Disordered" evidence="1">
    <location>
        <begin position="390"/>
        <end position="414"/>
    </location>
</feature>
<evidence type="ECO:0008006" key="4">
    <source>
        <dbReference type="Google" id="ProtNLM"/>
    </source>
</evidence>
<dbReference type="PANTHER" id="PTHR21567:SF87">
    <property type="entry name" value="CRESCERIN-LIKE PROTEIN CHE-12"/>
    <property type="match status" value="1"/>
</dbReference>
<protein>
    <recommendedName>
        <fullName evidence="4">TOG domain-containing protein</fullName>
    </recommendedName>
</protein>
<evidence type="ECO:0000313" key="2">
    <source>
        <dbReference type="Ensembl" id="ENSGMOP00000052352.1"/>
    </source>
</evidence>
<proteinExistence type="predicted"/>
<reference evidence="2" key="1">
    <citation type="submission" date="2025-08" db="UniProtKB">
        <authorList>
            <consortium name="Ensembl"/>
        </authorList>
    </citation>
    <scope>IDENTIFICATION</scope>
</reference>
<dbReference type="GO" id="GO:0005929">
    <property type="term" value="C:cilium"/>
    <property type="evidence" value="ECO:0007669"/>
    <property type="project" value="TreeGrafter"/>
</dbReference>
<name>A0A8C5FPU1_GADMO</name>
<evidence type="ECO:0000313" key="3">
    <source>
        <dbReference type="Proteomes" id="UP000694546"/>
    </source>
</evidence>